<keyword evidence="2" id="KW-0812">Transmembrane</keyword>
<evidence type="ECO:0000256" key="1">
    <source>
        <dbReference type="SAM" id="Coils"/>
    </source>
</evidence>
<feature type="transmembrane region" description="Helical" evidence="2">
    <location>
        <begin position="175"/>
        <end position="199"/>
    </location>
</feature>
<dbReference type="AlphaFoldDB" id="A0A9D2CCH6"/>
<dbReference type="SUPFAM" id="SSF55874">
    <property type="entry name" value="ATPase domain of HSP90 chaperone/DNA topoisomerase II/histidine kinase"/>
    <property type="match status" value="1"/>
</dbReference>
<dbReference type="EMBL" id="DXCX01000028">
    <property type="protein sequence ID" value="HIY72866.1"/>
    <property type="molecule type" value="Genomic_DNA"/>
</dbReference>
<protein>
    <submittedName>
        <fullName evidence="4">GHKL domain-containing protein</fullName>
    </submittedName>
</protein>
<keyword evidence="2" id="KW-0472">Membrane</keyword>
<dbReference type="PANTHER" id="PTHR40448">
    <property type="entry name" value="TWO-COMPONENT SENSOR HISTIDINE KINASE"/>
    <property type="match status" value="1"/>
</dbReference>
<dbReference type="PANTHER" id="PTHR40448:SF1">
    <property type="entry name" value="TWO-COMPONENT SENSOR HISTIDINE KINASE"/>
    <property type="match status" value="1"/>
</dbReference>
<organism evidence="4 5">
    <name type="scientific">Candidatus Intestinimonas merdavium</name>
    <dbReference type="NCBI Taxonomy" id="2838622"/>
    <lineage>
        <taxon>Bacteria</taxon>
        <taxon>Bacillati</taxon>
        <taxon>Bacillota</taxon>
        <taxon>Clostridia</taxon>
        <taxon>Eubacteriales</taxon>
        <taxon>Intestinimonas</taxon>
    </lineage>
</organism>
<feature type="transmembrane region" description="Helical" evidence="2">
    <location>
        <begin position="45"/>
        <end position="78"/>
    </location>
</feature>
<feature type="transmembrane region" description="Helical" evidence="2">
    <location>
        <begin position="7"/>
        <end position="25"/>
    </location>
</feature>
<name>A0A9D2CCH6_9FIRM</name>
<gene>
    <name evidence="4" type="ORF">H9826_02660</name>
</gene>
<feature type="coiled-coil region" evidence="1">
    <location>
        <begin position="229"/>
        <end position="256"/>
    </location>
</feature>
<sequence>MRALLDALIFLCSDMIMLNSLYRLYGIYFDRSVVNRRKEYLAYGAYWLIHFLNYDLVGLPLFHALGTGVSLLALAFLYPGRFSGMLVRVFSLICLLTLCEVTTYDLLGALRIPEETTSSMRALLSQLLLFLISLVLKQGHTSQPSSQISRLYWLAMLALPSGTTFLLLLCREYAHLSAMVILLIICILFPLNLLTFYVLDRLEAYSASYDKVELLTRQNQAYRAEFELMRQSERQIRSLRHDMKNHLAALREYAAQGRLDQVEQYLNAFDRKLIRPGFVHTGNLDIDSILNYKLGQAEAAGARLELDITLSEGFTVNSFDLNVILGNLLDNAVEGLAGSGDKWLALSLKADRGVFFLKLANRYDGVTLQMDGPDGPAYRSRRKGKDHGLGLSIVRRVVEQYHGQLWIDSAGTVFTVEIMFYLEE</sequence>
<dbReference type="InterPro" id="IPR032834">
    <property type="entry name" value="NatK-like_C"/>
</dbReference>
<dbReference type="InterPro" id="IPR003594">
    <property type="entry name" value="HATPase_dom"/>
</dbReference>
<dbReference type="SMART" id="SM00387">
    <property type="entry name" value="HATPase_c"/>
    <property type="match status" value="1"/>
</dbReference>
<accession>A0A9D2CCH6</accession>
<dbReference type="Proteomes" id="UP000886824">
    <property type="component" value="Unassembled WGS sequence"/>
</dbReference>
<feature type="transmembrane region" description="Helical" evidence="2">
    <location>
        <begin position="151"/>
        <end position="169"/>
    </location>
</feature>
<proteinExistence type="predicted"/>
<dbReference type="Gene3D" id="3.30.565.10">
    <property type="entry name" value="Histidine kinase-like ATPase, C-terminal domain"/>
    <property type="match status" value="1"/>
</dbReference>
<keyword evidence="2" id="KW-1133">Transmembrane helix</keyword>
<evidence type="ECO:0000313" key="5">
    <source>
        <dbReference type="Proteomes" id="UP000886824"/>
    </source>
</evidence>
<reference evidence="4" key="1">
    <citation type="journal article" date="2021" name="PeerJ">
        <title>Extensive microbial diversity within the chicken gut microbiome revealed by metagenomics and culture.</title>
        <authorList>
            <person name="Gilroy R."/>
            <person name="Ravi A."/>
            <person name="Getino M."/>
            <person name="Pursley I."/>
            <person name="Horton D.L."/>
            <person name="Alikhan N.F."/>
            <person name="Baker D."/>
            <person name="Gharbi K."/>
            <person name="Hall N."/>
            <person name="Watson M."/>
            <person name="Adriaenssens E.M."/>
            <person name="Foster-Nyarko E."/>
            <person name="Jarju S."/>
            <person name="Secka A."/>
            <person name="Antonio M."/>
            <person name="Oren A."/>
            <person name="Chaudhuri R.R."/>
            <person name="La Ragione R."/>
            <person name="Hildebrand F."/>
            <person name="Pallen M.J."/>
        </authorList>
    </citation>
    <scope>NUCLEOTIDE SEQUENCE</scope>
    <source>
        <strain evidence="4">CHK33-7979</strain>
    </source>
</reference>
<reference evidence="4" key="2">
    <citation type="submission" date="2021-04" db="EMBL/GenBank/DDBJ databases">
        <authorList>
            <person name="Gilroy R."/>
        </authorList>
    </citation>
    <scope>NUCLEOTIDE SEQUENCE</scope>
    <source>
        <strain evidence="4">CHK33-7979</strain>
    </source>
</reference>
<dbReference type="CDD" id="cd16935">
    <property type="entry name" value="HATPase_AgrC-ComD-like"/>
    <property type="match status" value="1"/>
</dbReference>
<evidence type="ECO:0000256" key="2">
    <source>
        <dbReference type="SAM" id="Phobius"/>
    </source>
</evidence>
<comment type="caution">
    <text evidence="4">The sequence shown here is derived from an EMBL/GenBank/DDBJ whole genome shotgun (WGS) entry which is preliminary data.</text>
</comment>
<dbReference type="GO" id="GO:0042802">
    <property type="term" value="F:identical protein binding"/>
    <property type="evidence" value="ECO:0007669"/>
    <property type="project" value="TreeGrafter"/>
</dbReference>
<dbReference type="Pfam" id="PF14501">
    <property type="entry name" value="HATPase_c_5"/>
    <property type="match status" value="1"/>
</dbReference>
<evidence type="ECO:0000259" key="3">
    <source>
        <dbReference type="SMART" id="SM00387"/>
    </source>
</evidence>
<evidence type="ECO:0000313" key="4">
    <source>
        <dbReference type="EMBL" id="HIY72866.1"/>
    </source>
</evidence>
<keyword evidence="1" id="KW-0175">Coiled coil</keyword>
<feature type="domain" description="Histidine kinase/HSP90-like ATPase" evidence="3">
    <location>
        <begin position="316"/>
        <end position="422"/>
    </location>
</feature>
<feature type="transmembrane region" description="Helical" evidence="2">
    <location>
        <begin position="85"/>
        <end position="107"/>
    </location>
</feature>
<dbReference type="InterPro" id="IPR036890">
    <property type="entry name" value="HATPase_C_sf"/>
</dbReference>